<dbReference type="STRING" id="1016849.A0A0D1XEG5"/>
<dbReference type="Proteomes" id="UP000053599">
    <property type="component" value="Unassembled WGS sequence"/>
</dbReference>
<feature type="transmembrane region" description="Helical" evidence="2">
    <location>
        <begin position="275"/>
        <end position="298"/>
    </location>
</feature>
<evidence type="ECO:0000256" key="1">
    <source>
        <dbReference type="SAM" id="MobiDB-lite"/>
    </source>
</evidence>
<keyword evidence="2" id="KW-0472">Membrane</keyword>
<keyword evidence="2" id="KW-0812">Transmembrane</keyword>
<organism evidence="3 4">
    <name type="scientific">Exophiala sideris</name>
    <dbReference type="NCBI Taxonomy" id="1016849"/>
    <lineage>
        <taxon>Eukaryota</taxon>
        <taxon>Fungi</taxon>
        <taxon>Dikarya</taxon>
        <taxon>Ascomycota</taxon>
        <taxon>Pezizomycotina</taxon>
        <taxon>Eurotiomycetes</taxon>
        <taxon>Chaetothyriomycetidae</taxon>
        <taxon>Chaetothyriales</taxon>
        <taxon>Herpotrichiellaceae</taxon>
        <taxon>Exophiala</taxon>
    </lineage>
</organism>
<evidence type="ECO:0000256" key="2">
    <source>
        <dbReference type="SAM" id="Phobius"/>
    </source>
</evidence>
<feature type="transmembrane region" description="Helical" evidence="2">
    <location>
        <begin position="381"/>
        <end position="399"/>
    </location>
</feature>
<accession>A0A0D1XEG5</accession>
<feature type="transmembrane region" description="Helical" evidence="2">
    <location>
        <begin position="405"/>
        <end position="425"/>
    </location>
</feature>
<keyword evidence="2" id="KW-1133">Transmembrane helix</keyword>
<sequence length="603" mass="68835">MSTHPDNNAAAEVDQHANNLLEAGSILKEKAKLKAKRIFKHGQTSDDEDIFTDPAFDPAKVLDNKSDRLDKSVRETLKDGVKDLKFVVAHPRRLARGKAINKTAGIVGGTQHPALTAERDQELLDAHDALARAESDIGSDPEAADDIADAQARIQRVEEKKEDLQTAWILGRHVSRVRVVRPVLVDRPRRSQFTSITPTGERRLQWERYIGHLALYYTRGFNAPYIDDFESPPFDIEDLARIVERIAITSAPWQTFFIQVREVYMWKDPKVTAKWAALFVVLWYFQYIMSYLYFYILYSTIRNKLYPGSVQAVRAGVARAFDREKRVQAWGELLQRHGQNNWIEPLLDEVGPLIQMQLGDIADLLEVMINFHRNEKPGRTLASLFFFASCLTISLCADMEFCMKLVWFIVGGGFFVTFPIATNFPKYRYLVSHMRWIFWDIPTHAELAILRLQEKAVIKDAELSEIELRAVATEPLHTFSVKDETDGKGQLVIGRSFLTLTTKSHERSFSFSELVELQKLDAVESDSGLNKLKNLHSSASAVLKILFYGETLTLVLEPAHRDRAFNLILAWSGKKWQALRMEGHNKGEGDKSNLDRAMKRAFR</sequence>
<dbReference type="AlphaFoldDB" id="A0A0D1XEG5"/>
<feature type="region of interest" description="Disordered" evidence="1">
    <location>
        <begin position="582"/>
        <end position="603"/>
    </location>
</feature>
<reference evidence="3 4" key="1">
    <citation type="submission" date="2015-01" db="EMBL/GenBank/DDBJ databases">
        <title>The Genome Sequence of Exophiala sideris CBS121828.</title>
        <authorList>
            <consortium name="The Broad Institute Genomics Platform"/>
            <person name="Cuomo C."/>
            <person name="de Hoog S."/>
            <person name="Gorbushina A."/>
            <person name="Stielow B."/>
            <person name="Teixiera M."/>
            <person name="Abouelleil A."/>
            <person name="Chapman S.B."/>
            <person name="Priest M."/>
            <person name="Young S.K."/>
            <person name="Wortman J."/>
            <person name="Nusbaum C."/>
            <person name="Birren B."/>
        </authorList>
    </citation>
    <scope>NUCLEOTIDE SEQUENCE [LARGE SCALE GENOMIC DNA]</scope>
    <source>
        <strain evidence="3 4">CBS 121828</strain>
    </source>
</reference>
<proteinExistence type="predicted"/>
<dbReference type="HOGENOM" id="CLU_022814_1_0_1"/>
<dbReference type="EMBL" id="KN846951">
    <property type="protein sequence ID" value="KIV86436.1"/>
    <property type="molecule type" value="Genomic_DNA"/>
</dbReference>
<dbReference type="GO" id="GO:0006915">
    <property type="term" value="P:apoptotic process"/>
    <property type="evidence" value="ECO:0007669"/>
    <property type="project" value="InterPro"/>
</dbReference>
<evidence type="ECO:0000313" key="4">
    <source>
        <dbReference type="Proteomes" id="UP000053599"/>
    </source>
</evidence>
<dbReference type="PANTHER" id="PTHR37402:SF1">
    <property type="entry name" value="GRAM DOMAIN-CONTAINING PROTEIN 4"/>
    <property type="match status" value="1"/>
</dbReference>
<dbReference type="OrthoDB" id="1708389at2759"/>
<gene>
    <name evidence="3" type="ORF">PV11_02048</name>
</gene>
<name>A0A0D1XEG5_9EURO</name>
<evidence type="ECO:0000313" key="3">
    <source>
        <dbReference type="EMBL" id="KIV86436.1"/>
    </source>
</evidence>
<protein>
    <submittedName>
        <fullName evidence="3">Uncharacterized protein</fullName>
    </submittedName>
</protein>
<dbReference type="PANTHER" id="PTHR37402">
    <property type="entry name" value="GRAM DOMAIN-CONTAINING PROTEIN 4"/>
    <property type="match status" value="1"/>
</dbReference>
<dbReference type="InterPro" id="IPR037847">
    <property type="entry name" value="GRAMDC4"/>
</dbReference>